<gene>
    <name evidence="2" type="ORF">K490DRAFT_35015</name>
</gene>
<dbReference type="EMBL" id="ML978713">
    <property type="protein sequence ID" value="KAF2090228.1"/>
    <property type="molecule type" value="Genomic_DNA"/>
</dbReference>
<dbReference type="Proteomes" id="UP000799776">
    <property type="component" value="Unassembled WGS sequence"/>
</dbReference>
<keyword evidence="3" id="KW-1185">Reference proteome</keyword>
<dbReference type="InterPro" id="IPR036047">
    <property type="entry name" value="F-box-like_dom_sf"/>
</dbReference>
<evidence type="ECO:0000259" key="1">
    <source>
        <dbReference type="PROSITE" id="PS50181"/>
    </source>
</evidence>
<dbReference type="AlphaFoldDB" id="A0A9P4HYH4"/>
<protein>
    <recommendedName>
        <fullName evidence="1">F-box domain-containing protein</fullName>
    </recommendedName>
</protein>
<dbReference type="InterPro" id="IPR001810">
    <property type="entry name" value="F-box_dom"/>
</dbReference>
<dbReference type="Pfam" id="PF12937">
    <property type="entry name" value="F-box-like"/>
    <property type="match status" value="1"/>
</dbReference>
<proteinExistence type="predicted"/>
<reference evidence="2" key="1">
    <citation type="journal article" date="2020" name="Stud. Mycol.">
        <title>101 Dothideomycetes genomes: a test case for predicting lifestyles and emergence of pathogens.</title>
        <authorList>
            <person name="Haridas S."/>
            <person name="Albert R."/>
            <person name="Binder M."/>
            <person name="Bloem J."/>
            <person name="Labutti K."/>
            <person name="Salamov A."/>
            <person name="Andreopoulos B."/>
            <person name="Baker S."/>
            <person name="Barry K."/>
            <person name="Bills G."/>
            <person name="Bluhm B."/>
            <person name="Cannon C."/>
            <person name="Castanera R."/>
            <person name="Culley D."/>
            <person name="Daum C."/>
            <person name="Ezra D."/>
            <person name="Gonzalez J."/>
            <person name="Henrissat B."/>
            <person name="Kuo A."/>
            <person name="Liang C."/>
            <person name="Lipzen A."/>
            <person name="Lutzoni F."/>
            <person name="Magnuson J."/>
            <person name="Mondo S."/>
            <person name="Nolan M."/>
            <person name="Ohm R."/>
            <person name="Pangilinan J."/>
            <person name="Park H.-J."/>
            <person name="Ramirez L."/>
            <person name="Alfaro M."/>
            <person name="Sun H."/>
            <person name="Tritt A."/>
            <person name="Yoshinaga Y."/>
            <person name="Zwiers L.-H."/>
            <person name="Turgeon B."/>
            <person name="Goodwin S."/>
            <person name="Spatafora J."/>
            <person name="Crous P."/>
            <person name="Grigoriev I."/>
        </authorList>
    </citation>
    <scope>NUCLEOTIDE SEQUENCE</scope>
    <source>
        <strain evidence="2">CBS 121410</strain>
    </source>
</reference>
<dbReference type="PROSITE" id="PS50181">
    <property type="entry name" value="FBOX"/>
    <property type="match status" value="1"/>
</dbReference>
<dbReference type="OrthoDB" id="47801at2759"/>
<accession>A0A9P4HYH4</accession>
<organism evidence="2 3">
    <name type="scientific">Saccharata proteae CBS 121410</name>
    <dbReference type="NCBI Taxonomy" id="1314787"/>
    <lineage>
        <taxon>Eukaryota</taxon>
        <taxon>Fungi</taxon>
        <taxon>Dikarya</taxon>
        <taxon>Ascomycota</taxon>
        <taxon>Pezizomycotina</taxon>
        <taxon>Dothideomycetes</taxon>
        <taxon>Dothideomycetes incertae sedis</taxon>
        <taxon>Botryosphaeriales</taxon>
        <taxon>Saccharataceae</taxon>
        <taxon>Saccharata</taxon>
    </lineage>
</organism>
<sequence>MDSKPLLSPTDAGPNSTHPLRALPQELIEAVLPYLSQPDLLRFALACRWAYSQAIPYLWRDLELVDCWSIHPKDSRPQLQSLRCDSDGGDEHDDTPIIKKLYVLATNPLVASHVHTVLHRCHLPPPGLFNDLPCMSFLGPNISNDPRTLRLLDLAIWNMKNVNTLRVVFGHDRLTRGLLNGFLKLERPRDTPLKRLWLENCSLVEPFVSEDSIIELESIRIRRLKIRANDIQSSMSIAQLARGGKSLKNFNNGAGSSYSTTTYDNEDPGLQLQQSTEWDDMIYARIPEISNYLPNDLPRRSDYMNGRSDATMVLNFLLHSARSTLVSLNLDWVIWTDDQIRKPADTLITETLLKSLSRLHFPNLRAFQVRNAVTDQTKLPESLYLFGFEAIDTNGPTEPVFLNFLETHPSLKCLAWPMDRFFHHSHRSAVCPEIAARIDIVIANMGRTLIDLRVDADFGGLFEEDDDDLPTLERQKKMARRRLFISEFAAHMTKLESLKMEGSIPGEEHRETIRALHKCALQKVVLIGVVCPIGNSWGPQGEDLFMIPDGFQFQPNSHRLLDNDSDIVLDPSQRLKPPGRDFRFESNYGKGPWPPMLHVIAAYHGGSITELKFCGYAGAPITYTPLPITKAYLTALRYFENLRQFGLSMSLPTYFVHRYCDEEIIAYWLNAREPTSTALAVIPPEGPDMESLADNMDGLRIAGPGQILTGRESPPSFNQQNAWARMLANRYEPRKMAEEVTAQIAPHLSETAKGRPGGVNVRAGFCMGDMNSDVFNLDVKVGAGNRIISYQGPREEAERQLWWDKMNSRRWF</sequence>
<dbReference type="SUPFAM" id="SSF81383">
    <property type="entry name" value="F-box domain"/>
    <property type="match status" value="1"/>
</dbReference>
<name>A0A9P4HYH4_9PEZI</name>
<feature type="domain" description="F-box" evidence="1">
    <location>
        <begin position="17"/>
        <end position="62"/>
    </location>
</feature>
<comment type="caution">
    <text evidence="2">The sequence shown here is derived from an EMBL/GenBank/DDBJ whole genome shotgun (WGS) entry which is preliminary data.</text>
</comment>
<evidence type="ECO:0000313" key="3">
    <source>
        <dbReference type="Proteomes" id="UP000799776"/>
    </source>
</evidence>
<evidence type="ECO:0000313" key="2">
    <source>
        <dbReference type="EMBL" id="KAF2090228.1"/>
    </source>
</evidence>